<gene>
    <name evidence="10" type="primary">Fcho1</name>
    <name evidence="10" type="ORF">GTO92_0001638</name>
</gene>
<dbReference type="SUPFAM" id="SSF103657">
    <property type="entry name" value="BAR/IMD domain-like"/>
    <property type="match status" value="1"/>
</dbReference>
<feature type="domain" description="F-BAR" evidence="9">
    <location>
        <begin position="1"/>
        <end position="226"/>
    </location>
</feature>
<keyword evidence="5" id="KW-0472">Membrane</keyword>
<feature type="non-terminal residue" evidence="10">
    <location>
        <position position="1"/>
    </location>
</feature>
<dbReference type="InterPro" id="IPR001060">
    <property type="entry name" value="FCH_dom"/>
</dbReference>
<feature type="compositionally biased region" description="Low complexity" evidence="7">
    <location>
        <begin position="492"/>
        <end position="509"/>
    </location>
</feature>
<evidence type="ECO:0000256" key="3">
    <source>
        <dbReference type="ARBA" id="ARBA00022583"/>
    </source>
</evidence>
<evidence type="ECO:0000256" key="5">
    <source>
        <dbReference type="ARBA" id="ARBA00023176"/>
    </source>
</evidence>
<dbReference type="InterPro" id="IPR028565">
    <property type="entry name" value="MHD"/>
</dbReference>
<protein>
    <submittedName>
        <fullName evidence="10">FCHO1 protein</fullName>
    </submittedName>
</protein>
<dbReference type="PANTHER" id="PTHR23065:SF6">
    <property type="entry name" value="F-BAR DOMAIN ONLY PROTEIN 1"/>
    <property type="match status" value="1"/>
</dbReference>
<name>A0ABS2YSM6_POLSE</name>
<dbReference type="InterPro" id="IPR018808">
    <property type="entry name" value="Muniscin_C"/>
</dbReference>
<evidence type="ECO:0000256" key="7">
    <source>
        <dbReference type="SAM" id="MobiDB-lite"/>
    </source>
</evidence>
<dbReference type="Pfam" id="PF22699">
    <property type="entry name" value="GMIP-like_FCH"/>
    <property type="match status" value="1"/>
</dbReference>
<dbReference type="PROSITE" id="PS51741">
    <property type="entry name" value="F_BAR"/>
    <property type="match status" value="1"/>
</dbReference>
<evidence type="ECO:0000313" key="11">
    <source>
        <dbReference type="Proteomes" id="UP001166052"/>
    </source>
</evidence>
<feature type="non-terminal residue" evidence="10">
    <location>
        <position position="1623"/>
    </location>
</feature>
<keyword evidence="4 6" id="KW-0175">Coiled coil</keyword>
<dbReference type="PANTHER" id="PTHR23065">
    <property type="entry name" value="PROLINE-SERINE-THREONINE PHOSPHATASE INTERACTING PROTEIN 1"/>
    <property type="match status" value="1"/>
</dbReference>
<evidence type="ECO:0000256" key="6">
    <source>
        <dbReference type="PROSITE-ProRule" id="PRU01077"/>
    </source>
</evidence>
<accession>A0ABS2YSM6</accession>
<evidence type="ECO:0000256" key="4">
    <source>
        <dbReference type="ARBA" id="ARBA00023054"/>
    </source>
</evidence>
<dbReference type="SMART" id="SM00055">
    <property type="entry name" value="FCH"/>
    <property type="match status" value="1"/>
</dbReference>
<feature type="compositionally biased region" description="Basic and acidic residues" evidence="7">
    <location>
        <begin position="816"/>
        <end position="836"/>
    </location>
</feature>
<feature type="compositionally biased region" description="Basic and acidic residues" evidence="7">
    <location>
        <begin position="1162"/>
        <end position="1192"/>
    </location>
</feature>
<feature type="compositionally biased region" description="Basic and acidic residues" evidence="7">
    <location>
        <begin position="1059"/>
        <end position="1068"/>
    </location>
</feature>
<feature type="compositionally biased region" description="Polar residues" evidence="7">
    <location>
        <begin position="624"/>
        <end position="637"/>
    </location>
</feature>
<feature type="region of interest" description="Disordered" evidence="7">
    <location>
        <begin position="415"/>
        <end position="600"/>
    </location>
</feature>
<feature type="compositionally biased region" description="Basic and acidic residues" evidence="7">
    <location>
        <begin position="1006"/>
        <end position="1050"/>
    </location>
</feature>
<dbReference type="Gene3D" id="1.20.1270.60">
    <property type="entry name" value="Arfaptin homology (AH) domain/BAR domain"/>
    <property type="match status" value="1"/>
</dbReference>
<feature type="compositionally biased region" description="Basic and acidic residues" evidence="7">
    <location>
        <begin position="1112"/>
        <end position="1153"/>
    </location>
</feature>
<evidence type="ECO:0000256" key="2">
    <source>
        <dbReference type="ARBA" id="ARBA00011064"/>
    </source>
</evidence>
<proteinExistence type="inferred from homology"/>
<dbReference type="InterPro" id="IPR054713">
    <property type="entry name" value="GMIP/FCHO2-like_FCH"/>
</dbReference>
<dbReference type="InterPro" id="IPR031160">
    <property type="entry name" value="F_BAR_dom"/>
</dbReference>
<dbReference type="EMBL" id="JAAWVN010001543">
    <property type="protein sequence ID" value="MBN3289159.1"/>
    <property type="molecule type" value="Genomic_DNA"/>
</dbReference>
<feature type="compositionally biased region" description="Basic and acidic residues" evidence="7">
    <location>
        <begin position="1198"/>
        <end position="1207"/>
    </location>
</feature>
<evidence type="ECO:0000256" key="1">
    <source>
        <dbReference type="ARBA" id="ARBA00004283"/>
    </source>
</evidence>
<feature type="compositionally biased region" description="Basic and acidic residues" evidence="7">
    <location>
        <begin position="753"/>
        <end position="795"/>
    </location>
</feature>
<feature type="compositionally biased region" description="Polar residues" evidence="7">
    <location>
        <begin position="480"/>
        <end position="489"/>
    </location>
</feature>
<feature type="compositionally biased region" description="Low complexity" evidence="7">
    <location>
        <begin position="518"/>
        <end position="546"/>
    </location>
</feature>
<feature type="domain" description="MHD" evidence="8">
    <location>
        <begin position="1363"/>
        <end position="1623"/>
    </location>
</feature>
<evidence type="ECO:0000313" key="10">
    <source>
        <dbReference type="EMBL" id="MBN3289159.1"/>
    </source>
</evidence>
<feature type="compositionally biased region" description="Basic and acidic residues" evidence="7">
    <location>
        <begin position="969"/>
        <end position="999"/>
    </location>
</feature>
<feature type="compositionally biased region" description="Polar residues" evidence="7">
    <location>
        <begin position="649"/>
        <end position="672"/>
    </location>
</feature>
<feature type="compositionally biased region" description="Basic and acidic residues" evidence="7">
    <location>
        <begin position="1076"/>
        <end position="1086"/>
    </location>
</feature>
<feature type="compositionally biased region" description="Low complexity" evidence="7">
    <location>
        <begin position="470"/>
        <end position="479"/>
    </location>
</feature>
<dbReference type="PROSITE" id="PS51072">
    <property type="entry name" value="MHD"/>
    <property type="match status" value="1"/>
</dbReference>
<dbReference type="InterPro" id="IPR027267">
    <property type="entry name" value="AH/BAR_dom_sf"/>
</dbReference>
<feature type="compositionally biased region" description="Basic and acidic residues" evidence="7">
    <location>
        <begin position="848"/>
        <end position="901"/>
    </location>
</feature>
<feature type="compositionally biased region" description="Low complexity" evidence="7">
    <location>
        <begin position="1229"/>
        <end position="1242"/>
    </location>
</feature>
<feature type="region of interest" description="Disordered" evidence="7">
    <location>
        <begin position="1328"/>
        <end position="1355"/>
    </location>
</feature>
<keyword evidence="11" id="KW-1185">Reference proteome</keyword>
<keyword evidence="5" id="KW-0168">Coated pit</keyword>
<dbReference type="Proteomes" id="UP001166052">
    <property type="component" value="Unassembled WGS sequence"/>
</dbReference>
<comment type="similarity">
    <text evidence="2">Belongs to the FCHO family.</text>
</comment>
<organism evidence="10 11">
    <name type="scientific">Polypterus senegalus</name>
    <name type="common">Senegal bichir</name>
    <dbReference type="NCBI Taxonomy" id="55291"/>
    <lineage>
        <taxon>Eukaryota</taxon>
        <taxon>Metazoa</taxon>
        <taxon>Chordata</taxon>
        <taxon>Craniata</taxon>
        <taxon>Vertebrata</taxon>
        <taxon>Euteleostomi</taxon>
        <taxon>Actinopterygii</taxon>
        <taxon>Polypteriformes</taxon>
        <taxon>Polypteridae</taxon>
        <taxon>Polypterus</taxon>
    </lineage>
</organism>
<feature type="region of interest" description="Disordered" evidence="7">
    <location>
        <begin position="816"/>
        <end position="1300"/>
    </location>
</feature>
<dbReference type="Pfam" id="PF10291">
    <property type="entry name" value="muHD"/>
    <property type="match status" value="1"/>
</dbReference>
<sequence length="1623" mass="178797">MKHGQISTKELAEFVRERAAIEENYSKSMSKLSKMASGSSQLGTFAPMWDIFRISSDKLALCHLELARKLNDLIRDISKYGDEQVKVHRKTKEEVTGTLEVVQMMQVASGQLHKAKECYYNRCLEQERLRKEAAAQKDVEKADNKARKAAESFSSSVEKFNRVGEEFERKMNESAQKFQNIEECHLRQMKVLIKSYSHSIEDTHVQIGQVHEEFKQNVENTGTDTLVRRFAEQKGTGRERPGTVGFEDFNSVAFLDGIKKNRNKTFRIPGLNRKEKEPESHVHVKKAWYQASWKVQLAYIYILDIVLYYNEHEKETNFYSSDSDFDDDEPKKIRIQIRPVASRSGQDSAATEQELKATVGALTLPPNRGVGDSVLHDLSQRWGLGNLVFTLLPPMKSLIIPFYLHRLISDKPPPDPLFGPPLDSAFKPSSLGGSMPPTSSSNSSSPENVEDSGLDSPSHQPLGPSPEPSPWAAWPPTSSRQSKGFSVSTDPFLVAFSEPSSSSSPALSEDANRAWCPSSQSPRGPSDNSSSSLATFSRPSSSESEVPPWPGQPRGSRTPDSTDSFLAVFSKERASSEPLNPAPAHRKGPTHSSAGASPVSHLDPFSMSFSCLADGKMAMPPPTSSGIEQCGPSSKTVSPEDPFAITMVGSPTHQSSVTNPKQNVSKRLSTPGTRPGKKELVRWNSLHNPFLDATGAWETGRQQETPLNELDSGRKHQSSERLDSSQLWETRRPCPSESYGTEKKPDSSQGWSSEKKPLPSDRPEPSGGSGKEKNLHTIHRLEALDRRSSEKKSNAFDRRASLGEWGMEMKLQSFDRPDTFEEWGAEKKPQPSEKPETMSGWDTVKNSKSSDRLDKSGSSGTDKKSQPCERVESSGGWRIEKKAPLSDHLDSSELWGSEKKPSTSYRLEASVGWPTEKKPQPSDRAQSSVLWGSAEKKKQCSEWLDSTGKLGADKKLQPPDSLELTGGLRTEKRQLTSDRVESSGGWGKEKKSPFSDRLELSSGVGTEKKQQPSDRLESSREWGTENKLLSSDKLESSGRREKERRQRSSDRLNSSGGGEMDRRQRSSDRCSTSRSWEIERRQRSSDRLGASGDLEPSMRPRSSERLPASGGRDNERQQQSSERRNTAGSGETDRRPRGTDRRATSERKPRSSDRLSSLGSWKIERKQQGPEKHVPHLGREIETKLQDSEVQDHSGSSEVDRKPRSSEGQDPPGSCEMDRMVRSSEGICGSQLQNSTSSGSSSRDGEAGGRKVTSQPIQPAGSPHSNKGDGVDAGVTPPPRPSRSRRSRGGKLSGCERSRSLCSSPLLGPSSPLTTSVSSSSSCDWAVITSNQQPGSPSTANSRSASAGVSRGPSPVTFGNQEAWPVAAAITEYINAYFKGGEHNCCLVKITGDLTLSFPSGIVQIFSNSATAPVLSFRLVKTARVDQFVPNQKLLFSDPSQTDPDSRDFWVNMQALTVHLQREAELNPQASYFNVGLLKYQVSSQDPRCAPLRLSAQCMRSGSVTRVSLDYHYCPSSSSTELSNVQVVIPLEESAMDVQCQPAGVWNAEERRLLWKLPNISLTTDGKGKVRASWQCRDGHCGPPPNVGVQFVGSGDALSGVDLELVGGRYRMSLVKKRFATGK</sequence>
<reference evidence="10" key="1">
    <citation type="journal article" date="2021" name="Cell">
        <title>Tracing the genetic footprints of vertebrate landing in non-teleost ray-finned fishes.</title>
        <authorList>
            <person name="Bi X."/>
            <person name="Wang K."/>
            <person name="Yang L."/>
            <person name="Pan H."/>
            <person name="Jiang H."/>
            <person name="Wei Q."/>
            <person name="Fang M."/>
            <person name="Yu H."/>
            <person name="Zhu C."/>
            <person name="Cai Y."/>
            <person name="He Y."/>
            <person name="Gan X."/>
            <person name="Zeng H."/>
            <person name="Yu D."/>
            <person name="Zhu Y."/>
            <person name="Jiang H."/>
            <person name="Qiu Q."/>
            <person name="Yang H."/>
            <person name="Zhang Y.E."/>
            <person name="Wang W."/>
            <person name="Zhu M."/>
            <person name="He S."/>
            <person name="Zhang G."/>
        </authorList>
    </citation>
    <scope>NUCLEOTIDE SEQUENCE</scope>
    <source>
        <strain evidence="10">Bchr_001</strain>
    </source>
</reference>
<feature type="compositionally biased region" description="Low complexity" evidence="7">
    <location>
        <begin position="434"/>
        <end position="446"/>
    </location>
</feature>
<feature type="region of interest" description="Disordered" evidence="7">
    <location>
        <begin position="619"/>
        <end position="795"/>
    </location>
</feature>
<feature type="compositionally biased region" description="Basic and acidic residues" evidence="7">
    <location>
        <begin position="711"/>
        <end position="746"/>
    </location>
</feature>
<comment type="caution">
    <text evidence="10">The sequence shown here is derived from an EMBL/GenBank/DDBJ whole genome shotgun (WGS) entry which is preliminary data.</text>
</comment>
<evidence type="ECO:0000259" key="9">
    <source>
        <dbReference type="PROSITE" id="PS51741"/>
    </source>
</evidence>
<comment type="subcellular location">
    <subcellularLocation>
        <location evidence="1">Membrane</location>
        <location evidence="1">Clathrin-coated pit</location>
        <topology evidence="1">Peripheral membrane protein</topology>
        <orientation evidence="1">Cytoplasmic side</orientation>
    </subcellularLocation>
</comment>
<feature type="compositionally biased region" description="Polar residues" evidence="7">
    <location>
        <begin position="1328"/>
        <end position="1347"/>
    </location>
</feature>
<keyword evidence="3" id="KW-0254">Endocytosis</keyword>
<evidence type="ECO:0000259" key="8">
    <source>
        <dbReference type="PROSITE" id="PS51072"/>
    </source>
</evidence>